<evidence type="ECO:0000256" key="3">
    <source>
        <dbReference type="ARBA" id="ARBA00022478"/>
    </source>
</evidence>
<keyword evidence="4" id="KW-0804">Transcription</keyword>
<dbReference type="Pfam" id="PF06870">
    <property type="entry name" value="RNA_pol_I_A49"/>
    <property type="match status" value="1"/>
</dbReference>
<name>A0ABQ9MGB6_HEVBR</name>
<reference evidence="7" key="1">
    <citation type="journal article" date="2023" name="Plant Biotechnol. J.">
        <title>Chromosome-level wild Hevea brasiliensis genome provides new tools for genomic-assisted breeding and valuable loci to elevate rubber yield.</title>
        <authorList>
            <person name="Cheng H."/>
            <person name="Song X."/>
            <person name="Hu Y."/>
            <person name="Wu T."/>
            <person name="Yang Q."/>
            <person name="An Z."/>
            <person name="Feng S."/>
            <person name="Deng Z."/>
            <person name="Wu W."/>
            <person name="Zeng X."/>
            <person name="Tu M."/>
            <person name="Wang X."/>
            <person name="Huang H."/>
        </authorList>
    </citation>
    <scope>NUCLEOTIDE SEQUENCE</scope>
    <source>
        <strain evidence="7">MT/VB/25A 57/8</strain>
    </source>
</reference>
<evidence type="ECO:0000313" key="7">
    <source>
        <dbReference type="EMBL" id="KAJ9179371.1"/>
    </source>
</evidence>
<keyword evidence="5" id="KW-0539">Nucleus</keyword>
<evidence type="ECO:0000256" key="5">
    <source>
        <dbReference type="ARBA" id="ARBA00023242"/>
    </source>
</evidence>
<dbReference type="EMBL" id="JARPOI010000006">
    <property type="protein sequence ID" value="KAJ9179370.1"/>
    <property type="molecule type" value="Genomic_DNA"/>
</dbReference>
<evidence type="ECO:0000313" key="8">
    <source>
        <dbReference type="Proteomes" id="UP001174677"/>
    </source>
</evidence>
<dbReference type="EMBL" id="JARPOI010000006">
    <property type="protein sequence ID" value="KAJ9179371.1"/>
    <property type="molecule type" value="Genomic_DNA"/>
</dbReference>
<keyword evidence="8" id="KW-1185">Reference proteome</keyword>
<proteinExistence type="inferred from homology"/>
<dbReference type="InterPro" id="IPR009668">
    <property type="entry name" value="RNA_pol-assoc_fac_A49-like"/>
</dbReference>
<feature type="compositionally biased region" description="Polar residues" evidence="6">
    <location>
        <begin position="35"/>
        <end position="46"/>
    </location>
</feature>
<dbReference type="Proteomes" id="UP001174677">
    <property type="component" value="Chromosome 6"/>
</dbReference>
<evidence type="ECO:0000256" key="1">
    <source>
        <dbReference type="ARBA" id="ARBA00004604"/>
    </source>
</evidence>
<gene>
    <name evidence="7" type="ORF">P3X46_011165</name>
</gene>
<protein>
    <recommendedName>
        <fullName evidence="9">DNA-directed RNA polymerase I subunit rpa49</fullName>
    </recommendedName>
</protein>
<organism evidence="7 8">
    <name type="scientific">Hevea brasiliensis</name>
    <name type="common">Para rubber tree</name>
    <name type="synonym">Siphonia brasiliensis</name>
    <dbReference type="NCBI Taxonomy" id="3981"/>
    <lineage>
        <taxon>Eukaryota</taxon>
        <taxon>Viridiplantae</taxon>
        <taxon>Streptophyta</taxon>
        <taxon>Embryophyta</taxon>
        <taxon>Tracheophyta</taxon>
        <taxon>Spermatophyta</taxon>
        <taxon>Magnoliopsida</taxon>
        <taxon>eudicotyledons</taxon>
        <taxon>Gunneridae</taxon>
        <taxon>Pentapetalae</taxon>
        <taxon>rosids</taxon>
        <taxon>fabids</taxon>
        <taxon>Malpighiales</taxon>
        <taxon>Euphorbiaceae</taxon>
        <taxon>Crotonoideae</taxon>
        <taxon>Micrandreae</taxon>
        <taxon>Hevea</taxon>
    </lineage>
</organism>
<comment type="subcellular location">
    <subcellularLocation>
        <location evidence="1">Nucleus</location>
        <location evidence="1">Nucleolus</location>
    </subcellularLocation>
</comment>
<comment type="similarity">
    <text evidence="2">Belongs to the eukaryotic RPA49/POLR1E RNA polymerase subunit family.</text>
</comment>
<dbReference type="PANTHER" id="PTHR14440">
    <property type="entry name" value="DNA-DIRECTED RNA POLYMERASE I SUBUNIT RPA49"/>
    <property type="match status" value="1"/>
</dbReference>
<sequence>MGSELGSQLTNIKAVSQESPHKKSKKKRKRENTEDIVSQESPQTATEKSKKEKKRENEGSYDDGTIPIQNDQPLNVDESNEQPPMNVKIEVIYDRPDKTPPIVGYFPSGYEPRKYDDSNNSQEPNHEENLSLPQPTVRFYRNAQRTKIEKSSNEKNDKWKSSERMELVVNPNAYNMDFVGKSYKGEATAAQLCTYALGVFDKKTQTLKIMPVAGNKIFRLQPKVRGLDTADKEPSVLENEEVSGEKKADKIMALNLAYGSKASVSQYKKAQALKQGDDPESQRDLGKKIDNVVVNKEALESASAHVARNIPPHNTSATTPKEAYPLNRIILTGEWDFLEDIYEILQGGAGAMSNAYPSFVCNRIHKLQEIQDEVEKNTLSHIFSYITHLIKFKDLHSLDGASSAKTHRFPSILRQKFVEIFTPESRRLPIEKIDLLISYVLVLTLYADDFRTDPTDIAKDLKVSPVNLRVHFENLGCKLVRENKLLLATLPVPLTFPTQRQKRRR</sequence>
<comment type="caution">
    <text evidence="7">The sequence shown here is derived from an EMBL/GenBank/DDBJ whole genome shotgun (WGS) entry which is preliminary data.</text>
</comment>
<feature type="compositionally biased region" description="Polar residues" evidence="6">
    <location>
        <begin position="1"/>
        <end position="18"/>
    </location>
</feature>
<feature type="compositionally biased region" description="Basic and acidic residues" evidence="6">
    <location>
        <begin position="47"/>
        <end position="58"/>
    </location>
</feature>
<evidence type="ECO:0000256" key="2">
    <source>
        <dbReference type="ARBA" id="ARBA00009430"/>
    </source>
</evidence>
<evidence type="ECO:0008006" key="9">
    <source>
        <dbReference type="Google" id="ProtNLM"/>
    </source>
</evidence>
<evidence type="ECO:0000256" key="4">
    <source>
        <dbReference type="ARBA" id="ARBA00023163"/>
    </source>
</evidence>
<evidence type="ECO:0000256" key="6">
    <source>
        <dbReference type="SAM" id="MobiDB-lite"/>
    </source>
</evidence>
<feature type="region of interest" description="Disordered" evidence="6">
    <location>
        <begin position="1"/>
        <end position="84"/>
    </location>
</feature>
<feature type="region of interest" description="Disordered" evidence="6">
    <location>
        <begin position="97"/>
        <end position="135"/>
    </location>
</feature>
<keyword evidence="3" id="KW-0240">DNA-directed RNA polymerase</keyword>
<accession>A0ABQ9MGB6</accession>